<proteinExistence type="predicted"/>
<gene>
    <name evidence="2" type="ORF">CSO01_05380</name>
</gene>
<evidence type="ECO:0000256" key="1">
    <source>
        <dbReference type="SAM" id="MobiDB-lite"/>
    </source>
</evidence>
<evidence type="ECO:0000313" key="3">
    <source>
        <dbReference type="Proteomes" id="UP000321798"/>
    </source>
</evidence>
<keyword evidence="3" id="KW-1185">Reference proteome</keyword>
<feature type="region of interest" description="Disordered" evidence="1">
    <location>
        <begin position="1"/>
        <end position="66"/>
    </location>
</feature>
<name>A0A512P9E7_9CELL</name>
<feature type="compositionally biased region" description="Polar residues" evidence="1">
    <location>
        <begin position="56"/>
        <end position="66"/>
    </location>
</feature>
<protein>
    <submittedName>
        <fullName evidence="2">Uncharacterized protein</fullName>
    </submittedName>
</protein>
<reference evidence="2 3" key="1">
    <citation type="submission" date="2019-07" db="EMBL/GenBank/DDBJ databases">
        <title>Whole genome shotgun sequence of Cellulomonas soli NBRC 109434.</title>
        <authorList>
            <person name="Hosoyama A."/>
            <person name="Uohara A."/>
            <person name="Ohji S."/>
            <person name="Ichikawa N."/>
        </authorList>
    </citation>
    <scope>NUCLEOTIDE SEQUENCE [LARGE SCALE GENOMIC DNA]</scope>
    <source>
        <strain evidence="2 3">NBRC 109434</strain>
    </source>
</reference>
<sequence>MPEDMAVRPDENQASRPAFAPRLGDYEERGYTVVSGRTVPAGRPPRTPSATPPAQCSGSSNQSGSH</sequence>
<comment type="caution">
    <text evidence="2">The sequence shown here is derived from an EMBL/GenBank/DDBJ whole genome shotgun (WGS) entry which is preliminary data.</text>
</comment>
<evidence type="ECO:0000313" key="2">
    <source>
        <dbReference type="EMBL" id="GEP67823.1"/>
    </source>
</evidence>
<dbReference type="EMBL" id="BKAL01000002">
    <property type="protein sequence ID" value="GEP67823.1"/>
    <property type="molecule type" value="Genomic_DNA"/>
</dbReference>
<feature type="compositionally biased region" description="Pro residues" evidence="1">
    <location>
        <begin position="42"/>
        <end position="51"/>
    </location>
</feature>
<dbReference type="Proteomes" id="UP000321798">
    <property type="component" value="Unassembled WGS sequence"/>
</dbReference>
<organism evidence="2 3">
    <name type="scientific">Cellulomonas soli</name>
    <dbReference type="NCBI Taxonomy" id="931535"/>
    <lineage>
        <taxon>Bacteria</taxon>
        <taxon>Bacillati</taxon>
        <taxon>Actinomycetota</taxon>
        <taxon>Actinomycetes</taxon>
        <taxon>Micrococcales</taxon>
        <taxon>Cellulomonadaceae</taxon>
        <taxon>Cellulomonas</taxon>
    </lineage>
</organism>
<dbReference type="AlphaFoldDB" id="A0A512P9E7"/>
<accession>A0A512P9E7</accession>
<feature type="compositionally biased region" description="Basic and acidic residues" evidence="1">
    <location>
        <begin position="1"/>
        <end position="13"/>
    </location>
</feature>